<evidence type="ECO:0000313" key="2">
    <source>
        <dbReference type="EMBL" id="KAK7817477.1"/>
    </source>
</evidence>
<name>A0AAW0ITB2_MYOGA</name>
<gene>
    <name evidence="2" type="ORF">U0070_024951</name>
</gene>
<dbReference type="Proteomes" id="UP001488838">
    <property type="component" value="Unassembled WGS sequence"/>
</dbReference>
<dbReference type="InterPro" id="IPR024855">
    <property type="entry name" value="UNC79"/>
</dbReference>
<keyword evidence="3" id="KW-1185">Reference proteome</keyword>
<feature type="region of interest" description="Disordered" evidence="1">
    <location>
        <begin position="19"/>
        <end position="38"/>
    </location>
</feature>
<dbReference type="AlphaFoldDB" id="A0AAW0ITB2"/>
<proteinExistence type="predicted"/>
<feature type="compositionally biased region" description="Polar residues" evidence="1">
    <location>
        <begin position="19"/>
        <end position="37"/>
    </location>
</feature>
<evidence type="ECO:0008006" key="4">
    <source>
        <dbReference type="Google" id="ProtNLM"/>
    </source>
</evidence>
<feature type="non-terminal residue" evidence="2">
    <location>
        <position position="96"/>
    </location>
</feature>
<evidence type="ECO:0000256" key="1">
    <source>
        <dbReference type="SAM" id="MobiDB-lite"/>
    </source>
</evidence>
<dbReference type="PANTHER" id="PTHR21696:SF2">
    <property type="entry name" value="PROTEIN UNC-79 HOMOLOG"/>
    <property type="match status" value="1"/>
</dbReference>
<reference evidence="2 3" key="1">
    <citation type="journal article" date="2023" name="bioRxiv">
        <title>Conserved and derived expression patterns and positive selection on dental genes reveal complex evolutionary context of ever-growing rodent molars.</title>
        <authorList>
            <person name="Calamari Z.T."/>
            <person name="Song A."/>
            <person name="Cohen E."/>
            <person name="Akter M."/>
            <person name="Roy R.D."/>
            <person name="Hallikas O."/>
            <person name="Christensen M.M."/>
            <person name="Li P."/>
            <person name="Marangoni P."/>
            <person name="Jernvall J."/>
            <person name="Klein O.D."/>
        </authorList>
    </citation>
    <scope>NUCLEOTIDE SEQUENCE [LARGE SCALE GENOMIC DNA]</scope>
    <source>
        <strain evidence="2">V071</strain>
    </source>
</reference>
<protein>
    <recommendedName>
        <fullName evidence="4">Prolactin receptor</fullName>
    </recommendedName>
</protein>
<dbReference type="EMBL" id="JBBHLL010000095">
    <property type="protein sequence ID" value="KAK7817477.1"/>
    <property type="molecule type" value="Genomic_DNA"/>
</dbReference>
<organism evidence="2 3">
    <name type="scientific">Myodes glareolus</name>
    <name type="common">Bank vole</name>
    <name type="synonym">Clethrionomys glareolus</name>
    <dbReference type="NCBI Taxonomy" id="447135"/>
    <lineage>
        <taxon>Eukaryota</taxon>
        <taxon>Metazoa</taxon>
        <taxon>Chordata</taxon>
        <taxon>Craniata</taxon>
        <taxon>Vertebrata</taxon>
        <taxon>Euteleostomi</taxon>
        <taxon>Mammalia</taxon>
        <taxon>Eutheria</taxon>
        <taxon>Euarchontoglires</taxon>
        <taxon>Glires</taxon>
        <taxon>Rodentia</taxon>
        <taxon>Myomorpha</taxon>
        <taxon>Muroidea</taxon>
        <taxon>Cricetidae</taxon>
        <taxon>Arvicolinae</taxon>
        <taxon>Myodes</taxon>
    </lineage>
</organism>
<sequence length="96" mass="10596">MKRGSLGVVTMSQLMKRQLEHQSSAPHNISNWDTEQVQPGKRQCNVPMCLNPDLEGQPLRTRGATKSSLLSAPSIASMFVPAPEEFTDEQPTVMTD</sequence>
<evidence type="ECO:0000313" key="3">
    <source>
        <dbReference type="Proteomes" id="UP001488838"/>
    </source>
</evidence>
<accession>A0AAW0ITB2</accession>
<dbReference type="PANTHER" id="PTHR21696">
    <property type="entry name" value="PROTEIN UNC-79 HOMOLOG"/>
    <property type="match status" value="1"/>
</dbReference>
<comment type="caution">
    <text evidence="2">The sequence shown here is derived from an EMBL/GenBank/DDBJ whole genome shotgun (WGS) entry which is preliminary data.</text>
</comment>